<comment type="caution">
    <text evidence="3">The sequence shown here is derived from an EMBL/GenBank/DDBJ whole genome shotgun (WGS) entry which is preliminary data.</text>
</comment>
<dbReference type="EC" id="1.17.1.4" evidence="3"/>
<dbReference type="InterPro" id="IPR036318">
    <property type="entry name" value="FAD-bd_PCMH-like_sf"/>
</dbReference>
<keyword evidence="4" id="KW-1185">Reference proteome</keyword>
<organism evidence="3 4">
    <name type="scientific">Crossiella cryophila</name>
    <dbReference type="NCBI Taxonomy" id="43355"/>
    <lineage>
        <taxon>Bacteria</taxon>
        <taxon>Bacillati</taxon>
        <taxon>Actinomycetota</taxon>
        <taxon>Actinomycetes</taxon>
        <taxon>Pseudonocardiales</taxon>
        <taxon>Pseudonocardiaceae</taxon>
        <taxon>Crossiella</taxon>
    </lineage>
</organism>
<evidence type="ECO:0000313" key="4">
    <source>
        <dbReference type="Proteomes" id="UP000533598"/>
    </source>
</evidence>
<dbReference type="InterPro" id="IPR016169">
    <property type="entry name" value="FAD-bd_PCMH_sub2"/>
</dbReference>
<dbReference type="SUPFAM" id="SSF55447">
    <property type="entry name" value="CO dehydrogenase flavoprotein C-terminal domain-like"/>
    <property type="match status" value="1"/>
</dbReference>
<reference evidence="3 4" key="1">
    <citation type="submission" date="2020-08" db="EMBL/GenBank/DDBJ databases">
        <title>Sequencing the genomes of 1000 actinobacteria strains.</title>
        <authorList>
            <person name="Klenk H.-P."/>
        </authorList>
    </citation>
    <scope>NUCLEOTIDE SEQUENCE [LARGE SCALE GENOMIC DNA]</scope>
    <source>
        <strain evidence="3 4">DSM 44230</strain>
    </source>
</reference>
<dbReference type="InterPro" id="IPR016166">
    <property type="entry name" value="FAD-bd_PCMH"/>
</dbReference>
<proteinExistence type="predicted"/>
<evidence type="ECO:0000313" key="3">
    <source>
        <dbReference type="EMBL" id="MBB4681157.1"/>
    </source>
</evidence>
<dbReference type="PROSITE" id="PS51387">
    <property type="entry name" value="FAD_PCMH"/>
    <property type="match status" value="1"/>
</dbReference>
<dbReference type="InterPro" id="IPR002346">
    <property type="entry name" value="Mopterin_DH_FAD-bd"/>
</dbReference>
<dbReference type="GO" id="GO:0004854">
    <property type="term" value="F:xanthine dehydrogenase activity"/>
    <property type="evidence" value="ECO:0007669"/>
    <property type="project" value="UniProtKB-EC"/>
</dbReference>
<dbReference type="AlphaFoldDB" id="A0A7W7FXC3"/>
<evidence type="ECO:0000259" key="2">
    <source>
        <dbReference type="PROSITE" id="PS51387"/>
    </source>
</evidence>
<dbReference type="PANTHER" id="PTHR42659:SF1">
    <property type="entry name" value="OXIDOREDUCTASE"/>
    <property type="match status" value="1"/>
</dbReference>
<accession>A0A7W7FXC3</accession>
<dbReference type="InterPro" id="IPR005107">
    <property type="entry name" value="CO_DH_flav_C"/>
</dbReference>
<name>A0A7W7FXC3_9PSEU</name>
<dbReference type="Proteomes" id="UP000533598">
    <property type="component" value="Unassembled WGS sequence"/>
</dbReference>
<keyword evidence="1 3" id="KW-0560">Oxidoreductase</keyword>
<feature type="domain" description="FAD-binding PCMH-type" evidence="2">
    <location>
        <begin position="1"/>
        <end position="220"/>
    </location>
</feature>
<gene>
    <name evidence="3" type="ORF">HNR67_007275</name>
</gene>
<dbReference type="Gene3D" id="3.30.43.10">
    <property type="entry name" value="Uridine Diphospho-n-acetylenolpyruvylglucosamine Reductase, domain 2"/>
    <property type="match status" value="1"/>
</dbReference>
<dbReference type="Gene3D" id="3.30.390.50">
    <property type="entry name" value="CO dehydrogenase flavoprotein, C-terminal domain"/>
    <property type="match status" value="1"/>
</dbReference>
<dbReference type="Pfam" id="PF00941">
    <property type="entry name" value="FAD_binding_5"/>
    <property type="match status" value="1"/>
</dbReference>
<dbReference type="InterPro" id="IPR016167">
    <property type="entry name" value="FAD-bd_PCMH_sub1"/>
</dbReference>
<dbReference type="Pfam" id="PF03450">
    <property type="entry name" value="CO_deh_flav_C"/>
    <property type="match status" value="1"/>
</dbReference>
<evidence type="ECO:0000256" key="1">
    <source>
        <dbReference type="ARBA" id="ARBA00023002"/>
    </source>
</evidence>
<dbReference type="PANTHER" id="PTHR42659">
    <property type="entry name" value="XANTHINE DEHYDROGENASE SUBUNIT C-RELATED"/>
    <property type="match status" value="1"/>
</dbReference>
<dbReference type="SMART" id="SM01092">
    <property type="entry name" value="CO_deh_flav_C"/>
    <property type="match status" value="1"/>
</dbReference>
<protein>
    <submittedName>
        <fullName evidence="3">Xanthine dehydrogenase YagS FAD-binding subunit</fullName>
        <ecNumber evidence="3">1.17.1.4</ecNumber>
    </submittedName>
</protein>
<dbReference type="InterPro" id="IPR051312">
    <property type="entry name" value="Diverse_Substr_Oxidored"/>
</dbReference>
<dbReference type="GO" id="GO:0071949">
    <property type="term" value="F:FAD binding"/>
    <property type="evidence" value="ECO:0007669"/>
    <property type="project" value="InterPro"/>
</dbReference>
<dbReference type="Gene3D" id="3.30.465.10">
    <property type="match status" value="2"/>
</dbReference>
<dbReference type="RefSeq" id="WP_185007517.1">
    <property type="nucleotide sequence ID" value="NZ_BAAAUI010000045.1"/>
</dbReference>
<dbReference type="InterPro" id="IPR036683">
    <property type="entry name" value="CO_DH_flav_C_dom_sf"/>
</dbReference>
<dbReference type="EMBL" id="JACHMH010000001">
    <property type="protein sequence ID" value="MBB4681157.1"/>
    <property type="molecule type" value="Genomic_DNA"/>
</dbReference>
<dbReference type="SUPFAM" id="SSF56176">
    <property type="entry name" value="FAD-binding/transporter-associated domain-like"/>
    <property type="match status" value="1"/>
</dbReference>
<sequence length="326" mass="34767">MRPFGYLRPRASAEAVRAGSAPGAAYLAGGTELLNLMKDGVQAHDRVIDINALPLKEIEVSAGRIRIGALARMAEVAAHPAVRTQVPVLSSALLNSASPQVRNMAAIGGNLLQRNRCGYFRDSGFPCNKRQPGSGCPARQGHNRMHALFGASEHCVAVHASDLAVALQALEATVLTLGAEGARRIPFAEFYRLPGDTPQLETGLRPGELITAVEVPTGPLTARSRYLKLRDRESFEFAVVSVAACLTQRGGRVQEVRLAFGGVAPRPWRTPEAEAALRGRPLDVASLAAAAEAAVRGARPLAHNGFKVELMRRALTGVLTELGRQR</sequence>